<dbReference type="SUPFAM" id="SSF52540">
    <property type="entry name" value="P-loop containing nucleoside triphosphate hydrolases"/>
    <property type="match status" value="1"/>
</dbReference>
<dbReference type="STRING" id="1120996.SAMN02746066_00285"/>
<feature type="domain" description="Magnesium chelatase ChlI-like catalytic" evidence="1">
    <location>
        <begin position="194"/>
        <end position="399"/>
    </location>
</feature>
<dbReference type="InterPro" id="IPR027417">
    <property type="entry name" value="P-loop_NTPase"/>
</dbReference>
<dbReference type="InterPro" id="IPR045006">
    <property type="entry name" value="CHLI-like"/>
</dbReference>
<evidence type="ECO:0000259" key="1">
    <source>
        <dbReference type="Pfam" id="PF01078"/>
    </source>
</evidence>
<dbReference type="Gene3D" id="3.30.230.10">
    <property type="match status" value="1"/>
</dbReference>
<name>A0A1M7EYH8_9FIRM</name>
<dbReference type="InterPro" id="IPR025158">
    <property type="entry name" value="Mg_chelat-rel_C"/>
</dbReference>
<protein>
    <submittedName>
        <fullName evidence="3">Magnesium chelatase family protein</fullName>
    </submittedName>
</protein>
<dbReference type="PANTHER" id="PTHR32039:SF7">
    <property type="entry name" value="COMPETENCE PROTEIN COMM"/>
    <property type="match status" value="1"/>
</dbReference>
<dbReference type="AlphaFoldDB" id="A0A1M7EYH8"/>
<reference evidence="3 4" key="1">
    <citation type="submission" date="2016-11" db="EMBL/GenBank/DDBJ databases">
        <authorList>
            <person name="Jaros S."/>
            <person name="Januszkiewicz K."/>
            <person name="Wedrychowicz H."/>
        </authorList>
    </citation>
    <scope>NUCLEOTIDE SEQUENCE [LARGE SCALE GENOMIC DNA]</scope>
    <source>
        <strain evidence="3 4">DSM 15930</strain>
    </source>
</reference>
<dbReference type="OrthoDB" id="9813147at2"/>
<accession>A0A1M7EYH8</accession>
<dbReference type="Pfam" id="PF13541">
    <property type="entry name" value="ChlI"/>
    <property type="match status" value="1"/>
</dbReference>
<dbReference type="InterPro" id="IPR004482">
    <property type="entry name" value="Mg_chelat-rel"/>
</dbReference>
<dbReference type="InterPro" id="IPR014721">
    <property type="entry name" value="Ribsml_uS5_D2-typ_fold_subgr"/>
</dbReference>
<dbReference type="InterPro" id="IPR000523">
    <property type="entry name" value="Mg_chelatse_chII-like_cat_dom"/>
</dbReference>
<dbReference type="Proteomes" id="UP000184038">
    <property type="component" value="Unassembled WGS sequence"/>
</dbReference>
<dbReference type="InterPro" id="IPR020568">
    <property type="entry name" value="Ribosomal_Su5_D2-typ_SF"/>
</dbReference>
<evidence type="ECO:0000313" key="3">
    <source>
        <dbReference type="EMBL" id="SHL96842.1"/>
    </source>
</evidence>
<dbReference type="EMBL" id="FRCP01000005">
    <property type="protein sequence ID" value="SHL96842.1"/>
    <property type="molecule type" value="Genomic_DNA"/>
</dbReference>
<dbReference type="SUPFAM" id="SSF54211">
    <property type="entry name" value="Ribosomal protein S5 domain 2-like"/>
    <property type="match status" value="1"/>
</dbReference>
<dbReference type="RefSeq" id="WP_073281994.1">
    <property type="nucleotide sequence ID" value="NZ_FRCP01000005.1"/>
</dbReference>
<dbReference type="PANTHER" id="PTHR32039">
    <property type="entry name" value="MAGNESIUM-CHELATASE SUBUNIT CHLI"/>
    <property type="match status" value="1"/>
</dbReference>
<dbReference type="GO" id="GO:0005524">
    <property type="term" value="F:ATP binding"/>
    <property type="evidence" value="ECO:0007669"/>
    <property type="project" value="InterPro"/>
</dbReference>
<dbReference type="NCBIfam" id="TIGR00368">
    <property type="entry name" value="YifB family Mg chelatase-like AAA ATPase"/>
    <property type="match status" value="1"/>
</dbReference>
<keyword evidence="4" id="KW-1185">Reference proteome</keyword>
<evidence type="ECO:0000313" key="4">
    <source>
        <dbReference type="Proteomes" id="UP000184038"/>
    </source>
</evidence>
<sequence length="512" mass="57327">MFSKSYCAAILGIDGISVQVEADVSDGLPSFDMVGFLASEVKEAKERVRIALKNSEFRLPPKHITINLSPADIRKEGTAFDFPIAIAILVASGYIPQDNIDDCMIIGELSLDGHLQRVNGVLPMTFAAAKHGFKRCLVPIDNVREGAVVTDIEVIGIRTLMEAVEYLNGTRIIEPCFVDLEALFENESYQEYDDFSDLVGQNMMKRAVEVAVAGMHNIAIIGPPGAGKTMIAKRIPSIMPRMSVEESMEISKVYSIAGLLGGDRVLVHNRPYRAPHHTITPTALVGGGRMPVPGEISLSSGGVLFLDELPEFQTRTLEVLRQPLEERTVTITRVQATYRYPASFMLVTALNPCKCGYYPDTRRCNCSLHQVKQYLGKISRPLLDRIDICVETTPVEYQELVCSEKGESSKEIQKRVQEARKIQSKRYKGTGIYYNSMLNTKQINKYCKLGREEEKIIENAFNTLNLSARAYHRILKVSRTIADLCGEETIRKEHLYEAISYRSLDKKYWGDL</sequence>
<dbReference type="Gene3D" id="3.40.50.300">
    <property type="entry name" value="P-loop containing nucleotide triphosphate hydrolases"/>
    <property type="match status" value="1"/>
</dbReference>
<organism evidence="3 4">
    <name type="scientific">Anaerosporobacter mobilis DSM 15930</name>
    <dbReference type="NCBI Taxonomy" id="1120996"/>
    <lineage>
        <taxon>Bacteria</taxon>
        <taxon>Bacillati</taxon>
        <taxon>Bacillota</taxon>
        <taxon>Clostridia</taxon>
        <taxon>Lachnospirales</taxon>
        <taxon>Lachnospiraceae</taxon>
        <taxon>Anaerosporobacter</taxon>
    </lineage>
</organism>
<evidence type="ECO:0000259" key="2">
    <source>
        <dbReference type="Pfam" id="PF13335"/>
    </source>
</evidence>
<dbReference type="Pfam" id="PF13335">
    <property type="entry name" value="Mg_chelatase_C"/>
    <property type="match status" value="1"/>
</dbReference>
<proteinExistence type="predicted"/>
<dbReference type="Pfam" id="PF01078">
    <property type="entry name" value="Mg_chelatase"/>
    <property type="match status" value="1"/>
</dbReference>
<feature type="domain" description="Mg chelatase-related protein C-terminal" evidence="2">
    <location>
        <begin position="406"/>
        <end position="502"/>
    </location>
</feature>
<gene>
    <name evidence="3" type="ORF">SAMN02746066_00285</name>
</gene>